<protein>
    <submittedName>
        <fullName evidence="10">O-antigen ligase RfaL</fullName>
    </submittedName>
</protein>
<keyword evidence="3 5" id="KW-1133">Transmembrane helix</keyword>
<dbReference type="PANTHER" id="PTHR37422:SF17">
    <property type="entry name" value="O-ANTIGEN LIGASE"/>
    <property type="match status" value="1"/>
</dbReference>
<organism evidence="10 14">
    <name type="scientific">Escherichia coli</name>
    <dbReference type="NCBI Taxonomy" id="562"/>
    <lineage>
        <taxon>Bacteria</taxon>
        <taxon>Pseudomonadati</taxon>
        <taxon>Pseudomonadota</taxon>
        <taxon>Gammaproteobacteria</taxon>
        <taxon>Enterobacterales</taxon>
        <taxon>Enterobacteriaceae</taxon>
        <taxon>Escherichia</taxon>
    </lineage>
</organism>
<keyword evidence="2 5" id="KW-0812">Transmembrane</keyword>
<reference evidence="8" key="2">
    <citation type="submission" date="2018-12" db="EMBL/GenBank/DDBJ databases">
        <authorList>
            <consortium name="NCBI Pathogen Detection Project"/>
        </authorList>
    </citation>
    <scope>NUCLEOTIDE SEQUENCE</scope>
    <source>
        <strain evidence="8">EuSCAPE_DE065</strain>
    </source>
</reference>
<reference evidence="13 17" key="5">
    <citation type="submission" date="2019-11" db="EMBL/GenBank/DDBJ databases">
        <authorList>
            <person name="Haines EK M."/>
        </authorList>
    </citation>
    <scope>NUCLEOTIDE SEQUENCE [LARGE SCALE GENOMIC DNA]</scope>
    <source>
        <strain evidence="13">KR2729</strain>
    </source>
</reference>
<evidence type="ECO:0000313" key="8">
    <source>
        <dbReference type="EMBL" id="HAJ5960135.1"/>
    </source>
</evidence>
<dbReference type="EMBL" id="CACRYR010000277">
    <property type="protein sequence ID" value="VZR39214.1"/>
    <property type="molecule type" value="Genomic_DNA"/>
</dbReference>
<reference evidence="16" key="7">
    <citation type="submission" date="2020-06" db="EMBL/GenBank/DDBJ databases">
        <title>Identification and Characterisation of Fosfomycin Resistance in Escherichia coli Urinary Tract Infection Isolates from Australia.</title>
        <authorList>
            <person name="Mowlaboccus S."/>
            <person name="Daley D."/>
            <person name="Pang S."/>
            <person name="Gottlieb T."/>
            <person name="Nimmo G.R."/>
            <person name="George N."/>
            <person name="Korman T.M."/>
            <person name="Strietberg R."/>
            <person name="Robson J."/>
            <person name="Peachey G."/>
            <person name="Collignon P."/>
            <person name="Bradbury S."/>
            <person name="Colombi E."/>
            <person name="Ramsay J.P."/>
            <person name="Rogers B.A."/>
            <person name="Coombs G.W."/>
        </authorList>
    </citation>
    <scope>NUCLEOTIDE SEQUENCE [LARGE SCALE GENOMIC DNA]</scope>
    <source>
        <strain evidence="16">EC2</strain>
    </source>
</reference>
<sequence length="405" mass="45976">MLTASLALRNKEKWKPYWNKALVFLFIATFFLDGITRYKHIISILMIITVIYQVSRAPGTFKVLYKNNLFYSVLALSLILLYATFISPDLKISFKEFSNTVLKGFLAYSLLIPALLKDEDNESIGKIVLYSLVTGLGLRCLVELILYIQDYNKGIMPFSTYEHRSISDSMVFLFPALLNLWLIKKTSYKIAFVIFSAVFLFLLLGTLSRGAWLAVFIVTLLWLILNRQWKLLMLTSIVISVAAVGVFTYKGDHAGKDRLIYKLQQTDSSSRYTNGTQGTAWTLIMENPLKGYGYGDDIYHAIYNKRVVDFPSWKFRQSIGPHNVVLSIWFAAGLAGLLALLYLYGSIIKETANATFKTVVVTPYNGQLLLFLTLVSFYIIRGNFEEVDLKPIGLIVGLLLAMRNK</sequence>
<evidence type="ECO:0000256" key="5">
    <source>
        <dbReference type="SAM" id="Phobius"/>
    </source>
</evidence>
<evidence type="ECO:0000313" key="9">
    <source>
        <dbReference type="EMBL" id="MBE0978905.1"/>
    </source>
</evidence>
<evidence type="ECO:0000313" key="14">
    <source>
        <dbReference type="Proteomes" id="UP000359125"/>
    </source>
</evidence>
<dbReference type="EMBL" id="JACZOI010000045">
    <property type="protein sequence ID" value="MBE0978905.1"/>
    <property type="molecule type" value="Genomic_DNA"/>
</dbReference>
<comment type="subcellular location">
    <subcellularLocation>
        <location evidence="1">Membrane</location>
        <topology evidence="1">Multi-pass membrane protein</topology>
    </subcellularLocation>
</comment>
<dbReference type="Proteomes" id="UP000846355">
    <property type="component" value="Unassembled WGS sequence"/>
</dbReference>
<dbReference type="InterPro" id="IPR007016">
    <property type="entry name" value="O-antigen_ligase-rel_domated"/>
</dbReference>
<dbReference type="GO" id="GO:0016874">
    <property type="term" value="F:ligase activity"/>
    <property type="evidence" value="ECO:0007669"/>
    <property type="project" value="UniProtKB-KW"/>
</dbReference>
<dbReference type="Pfam" id="PF04932">
    <property type="entry name" value="Wzy_C"/>
    <property type="match status" value="1"/>
</dbReference>
<dbReference type="Proteomes" id="UP000629265">
    <property type="component" value="Unassembled WGS sequence"/>
</dbReference>
<dbReference type="InterPro" id="IPR051533">
    <property type="entry name" value="WaaL-like"/>
</dbReference>
<dbReference type="EMBL" id="CP058571">
    <property type="protein sequence ID" value="QLG55477.1"/>
    <property type="molecule type" value="Genomic_DNA"/>
</dbReference>
<dbReference type="AlphaFoldDB" id="A0A0G9G6M4"/>
<reference evidence="9" key="9">
    <citation type="submission" date="2020-09" db="EMBL/GenBank/DDBJ databases">
        <title>Emerging polyconal dissemination of OXA-244-producing E. coli in France.</title>
        <authorList>
            <person name="Emeraud C."/>
            <person name="Girlich D."/>
            <person name="Bonnin R.A."/>
            <person name="Jousset A.B."/>
            <person name="Naas T."/>
            <person name="Dortet L."/>
        </authorList>
    </citation>
    <scope>NUCLEOTIDE SEQUENCE</scope>
    <source>
        <strain evidence="9">225E3</strain>
    </source>
</reference>
<evidence type="ECO:0000313" key="17">
    <source>
        <dbReference type="Proteomes" id="UP000629265"/>
    </source>
</evidence>
<keyword evidence="4 5" id="KW-0472">Membrane</keyword>
<evidence type="ECO:0000313" key="16">
    <source>
        <dbReference type="Proteomes" id="UP000509796"/>
    </source>
</evidence>
<reference evidence="7" key="10">
    <citation type="submission" date="2024-02" db="EMBL/GenBank/DDBJ databases">
        <authorList>
            <consortium name="Clinical and Environmental Microbiology Branch: Whole genome sequencing antimicrobial resistance pathogens in the healthcare setting"/>
        </authorList>
    </citation>
    <scope>NUCLEOTIDE SEQUENCE</scope>
    <source>
        <strain evidence="7">2023CK-00345</strain>
    </source>
</reference>
<dbReference type="Proteomes" id="UP000359125">
    <property type="component" value="Unassembled WGS sequence"/>
</dbReference>
<evidence type="ECO:0000313" key="10">
    <source>
        <dbReference type="EMBL" id="MQK26752.1"/>
    </source>
</evidence>
<dbReference type="EMBL" id="DABHXT010000032">
    <property type="protein sequence ID" value="HAJ5960135.1"/>
    <property type="molecule type" value="Genomic_DNA"/>
</dbReference>
<reference evidence="10 14" key="3">
    <citation type="journal article" date="2019" name="Environ. Health Perspect.">
        <title>Inter-host Transmission of Carbapenemase-Producing Escherichia coli among Humans and Backyard Animals.</title>
        <authorList>
            <person name="Li J."/>
            <person name="Bi Z."/>
            <person name="Ma S."/>
            <person name="Chen B."/>
            <person name="Cai C."/>
            <person name="He J."/>
            <person name="Schwarz S."/>
            <person name="Sun C."/>
            <person name="Zhou Y."/>
            <person name="Yin J."/>
            <person name="Hulth A."/>
            <person name="Wang Y."/>
            <person name="Shen Z."/>
            <person name="Wang S."/>
            <person name="Wu C."/>
            <person name="Nilsson L.E."/>
            <person name="Walsh T.R."/>
            <person name="Borjesson S."/>
            <person name="Shen J."/>
            <person name="Sun Q."/>
            <person name="Wang Y."/>
        </authorList>
    </citation>
    <scope>NUCLEOTIDE SEQUENCE [LARGE SCALE GENOMIC DNA]</scope>
    <source>
        <strain evidence="10 14">A016f</strain>
    </source>
</reference>
<evidence type="ECO:0000313" key="7">
    <source>
        <dbReference type="EMBL" id="EMM0026480.1"/>
    </source>
</evidence>
<feature type="transmembrane region" description="Helical" evidence="5">
    <location>
        <begin position="364"/>
        <end position="380"/>
    </location>
</feature>
<dbReference type="PANTHER" id="PTHR37422">
    <property type="entry name" value="TEICHURONIC ACID BIOSYNTHESIS PROTEIN TUAE"/>
    <property type="match status" value="1"/>
</dbReference>
<dbReference type="NCBIfam" id="NF012031">
    <property type="entry name" value="PRK15487.1"/>
    <property type="match status" value="1"/>
</dbReference>
<dbReference type="Proteomes" id="UP000460351">
    <property type="component" value="Unassembled WGS sequence"/>
</dbReference>
<evidence type="ECO:0000256" key="2">
    <source>
        <dbReference type="ARBA" id="ARBA00022692"/>
    </source>
</evidence>
<evidence type="ECO:0000256" key="4">
    <source>
        <dbReference type="ARBA" id="ARBA00023136"/>
    </source>
</evidence>
<reference evidence="12" key="8">
    <citation type="submission" date="2020-06" db="EMBL/GenBank/DDBJ databases">
        <authorList>
            <person name="Ramsay J.P."/>
            <person name="Colombi E."/>
            <person name="Mowlaboccus S."/>
        </authorList>
    </citation>
    <scope>NUCLEOTIDE SEQUENCE</scope>
    <source>
        <strain evidence="12">EC2</strain>
    </source>
</reference>
<reference evidence="12" key="6">
    <citation type="journal article" date="2020" name="Int. J. Antimicrob. Agents">
        <title>Identification and characterisation of fosfomycin resistance in Escherichia coli urinary tract infection isolates from Australia.</title>
        <authorList>
            <person name="Mowlaboccus S."/>
            <person name="Daley D."/>
            <person name="Pang S."/>
            <person name="Gottlieb T."/>
            <person name="Merlino J."/>
            <person name="Nimmo G.R."/>
            <person name="George N."/>
            <person name="Korman T.M."/>
            <person name="Streitberg R."/>
            <person name="Robson J."/>
            <person name="Peachey G."/>
            <person name="Collignon P."/>
            <person name="Bradbury S."/>
            <person name="Colombi E."/>
            <person name="Ramsay J.P."/>
            <person name="Rogers B.A."/>
            <person name="Coombs G.W."/>
        </authorList>
    </citation>
    <scope>NUCLEOTIDE SEQUENCE</scope>
    <source>
        <strain evidence="12">EC2</strain>
    </source>
</reference>
<evidence type="ECO:0000259" key="6">
    <source>
        <dbReference type="Pfam" id="PF04932"/>
    </source>
</evidence>
<dbReference type="RefSeq" id="WP_000954408.1">
    <property type="nucleotide sequence ID" value="NZ_AP019189.1"/>
</dbReference>
<evidence type="ECO:0000313" key="13">
    <source>
        <dbReference type="EMBL" id="VZR39214.1"/>
    </source>
</evidence>
<evidence type="ECO:0000256" key="1">
    <source>
        <dbReference type="ARBA" id="ARBA00004141"/>
    </source>
</evidence>
<dbReference type="EMBL" id="RYCF01000113">
    <property type="protein sequence ID" value="MQK26752.1"/>
    <property type="molecule type" value="Genomic_DNA"/>
</dbReference>
<dbReference type="Proteomes" id="UP000509796">
    <property type="component" value="Chromosome"/>
</dbReference>
<dbReference type="EMBL" id="ABLFQU030000029">
    <property type="protein sequence ID" value="EMM0026480.1"/>
    <property type="molecule type" value="Genomic_DNA"/>
</dbReference>
<evidence type="ECO:0000313" key="15">
    <source>
        <dbReference type="Proteomes" id="UP000460351"/>
    </source>
</evidence>
<feature type="transmembrane region" description="Helical" evidence="5">
    <location>
        <begin position="69"/>
        <end position="88"/>
    </location>
</feature>
<evidence type="ECO:0000313" key="12">
    <source>
        <dbReference type="EMBL" id="QLG55477.1"/>
    </source>
</evidence>
<dbReference type="EMBL" id="SQQU01000032">
    <property type="protein sequence ID" value="MQS32404.1"/>
    <property type="molecule type" value="Genomic_DNA"/>
</dbReference>
<accession>A0A0G9G6M4</accession>
<reference evidence="8" key="1">
    <citation type="journal article" date="2018" name="Genome Biol.">
        <title>SKESA: strategic k-mer extension for scrupulous assemblies.</title>
        <authorList>
            <person name="Souvorov A."/>
            <person name="Agarwala R."/>
            <person name="Lipman D.J."/>
        </authorList>
    </citation>
    <scope>NUCLEOTIDE SEQUENCE [LARGE SCALE GENOMIC DNA]</scope>
    <source>
        <strain evidence="8">EuSCAPE_DE065</strain>
    </source>
</reference>
<feature type="domain" description="O-antigen ligase-related" evidence="6">
    <location>
        <begin position="196"/>
        <end position="341"/>
    </location>
</feature>
<gene>
    <name evidence="10" type="primary">rfaL</name>
    <name evidence="11" type="ORF">E4K51_20060</name>
    <name evidence="10" type="ORF">EIZ93_21155</name>
    <name evidence="8" type="ORF">HMV95_18030</name>
    <name evidence="12" type="ORF">HX136_00410</name>
    <name evidence="13" type="ORF">IDONEFKE_04284</name>
    <name evidence="9" type="ORF">IH772_16625</name>
    <name evidence="7" type="ORF">P6223_003097</name>
</gene>
<name>A0A0G9G6M4_ECOLX</name>
<feature type="transmembrane region" description="Helical" evidence="5">
    <location>
        <begin position="190"/>
        <end position="223"/>
    </location>
</feature>
<proteinExistence type="predicted"/>
<feature type="transmembrane region" description="Helical" evidence="5">
    <location>
        <begin position="128"/>
        <end position="146"/>
    </location>
</feature>
<feature type="transmembrane region" description="Helical" evidence="5">
    <location>
        <begin position="229"/>
        <end position="249"/>
    </location>
</feature>
<reference evidence="11 15" key="4">
    <citation type="journal article" date="2019" name="Microorganisms">
        <title>Characteristics of Carbapenem-Resistant and Colistin-Resistant Escherichia coli Co-Producing NDM-1 and MCR-1 from Pig Farms in China.</title>
        <authorList>
            <person name="Peng Z."/>
            <person name="Li X."/>
            <person name="Hu Z."/>
            <person name="Li Z."/>
            <person name="Lv Y."/>
            <person name="Lei M."/>
            <person name="Wu B."/>
            <person name="Chen H."/>
            <person name="Wang X."/>
        </authorList>
    </citation>
    <scope>NUCLEOTIDE SEQUENCE [LARGE SCALE GENOMIC DNA]</scope>
    <source>
        <strain evidence="11 15">RXD010</strain>
    </source>
</reference>
<dbReference type="Proteomes" id="UP000640866">
    <property type="component" value="Unassembled WGS sequence"/>
</dbReference>
<feature type="transmembrane region" description="Helical" evidence="5">
    <location>
        <begin position="17"/>
        <end position="35"/>
    </location>
</feature>
<dbReference type="GO" id="GO:0016020">
    <property type="term" value="C:membrane"/>
    <property type="evidence" value="ECO:0007669"/>
    <property type="project" value="UniProtKB-SubCell"/>
</dbReference>
<feature type="transmembrane region" description="Helical" evidence="5">
    <location>
        <begin position="166"/>
        <end position="183"/>
    </location>
</feature>
<feature type="transmembrane region" description="Helical" evidence="5">
    <location>
        <begin position="324"/>
        <end position="344"/>
    </location>
</feature>
<evidence type="ECO:0000313" key="11">
    <source>
        <dbReference type="EMBL" id="MQS32404.1"/>
    </source>
</evidence>
<evidence type="ECO:0000256" key="3">
    <source>
        <dbReference type="ARBA" id="ARBA00022989"/>
    </source>
</evidence>
<keyword evidence="10" id="KW-0436">Ligase</keyword>